<dbReference type="InterPro" id="IPR027443">
    <property type="entry name" value="IPNS-like_sf"/>
</dbReference>
<comment type="caution">
    <text evidence="12">The sequence shown here is derived from an EMBL/GenBank/DDBJ whole genome shotgun (WGS) entry which is preliminary data.</text>
</comment>
<dbReference type="InterPro" id="IPR044861">
    <property type="entry name" value="IPNS-like_FE2OG_OXY"/>
</dbReference>
<comment type="function">
    <text evidence="8">Involved in the regulation of shoot development and salicylic acid (SA) homeostasis.</text>
</comment>
<comment type="similarity">
    <text evidence="3 9">Belongs to the iron/ascorbate-dependent oxidoreductase family.</text>
</comment>
<keyword evidence="7" id="KW-0539">Nucleus</keyword>
<dbReference type="Proteomes" id="UP000825729">
    <property type="component" value="Unassembled WGS sequence"/>
</dbReference>
<keyword evidence="13" id="KW-1185">Reference proteome</keyword>
<evidence type="ECO:0000256" key="2">
    <source>
        <dbReference type="ARBA" id="ARBA00004496"/>
    </source>
</evidence>
<evidence type="ECO:0000256" key="3">
    <source>
        <dbReference type="ARBA" id="ARBA00008056"/>
    </source>
</evidence>
<keyword evidence="4" id="KW-0963">Cytoplasm</keyword>
<dbReference type="PROSITE" id="PS51471">
    <property type="entry name" value="FE2OG_OXY"/>
    <property type="match status" value="1"/>
</dbReference>
<feature type="region of interest" description="Disordered" evidence="10">
    <location>
        <begin position="51"/>
        <end position="86"/>
    </location>
</feature>
<evidence type="ECO:0000259" key="11">
    <source>
        <dbReference type="PROSITE" id="PS51471"/>
    </source>
</evidence>
<evidence type="ECO:0000256" key="8">
    <source>
        <dbReference type="ARBA" id="ARBA00059922"/>
    </source>
</evidence>
<dbReference type="GO" id="GO:0046872">
    <property type="term" value="F:metal ion binding"/>
    <property type="evidence" value="ECO:0007669"/>
    <property type="project" value="UniProtKB-KW"/>
</dbReference>
<dbReference type="Pfam" id="PF03171">
    <property type="entry name" value="2OG-FeII_Oxy"/>
    <property type="match status" value="1"/>
</dbReference>
<feature type="region of interest" description="Disordered" evidence="10">
    <location>
        <begin position="193"/>
        <end position="215"/>
    </location>
</feature>
<feature type="compositionally biased region" description="Low complexity" evidence="10">
    <location>
        <begin position="1"/>
        <end position="16"/>
    </location>
</feature>
<dbReference type="GO" id="GO:0005634">
    <property type="term" value="C:nucleus"/>
    <property type="evidence" value="ECO:0007669"/>
    <property type="project" value="UniProtKB-SubCell"/>
</dbReference>
<evidence type="ECO:0000313" key="12">
    <source>
        <dbReference type="EMBL" id="KAG9441862.1"/>
    </source>
</evidence>
<dbReference type="Pfam" id="PF14226">
    <property type="entry name" value="DIOX_N"/>
    <property type="match status" value="1"/>
</dbReference>
<evidence type="ECO:0000256" key="10">
    <source>
        <dbReference type="SAM" id="MobiDB-lite"/>
    </source>
</evidence>
<keyword evidence="9" id="KW-0560">Oxidoreductase</keyword>
<keyword evidence="5 9" id="KW-0479">Metal-binding</keyword>
<dbReference type="SUPFAM" id="SSF51197">
    <property type="entry name" value="Clavaminate synthase-like"/>
    <property type="match status" value="1"/>
</dbReference>
<dbReference type="InterPro" id="IPR050295">
    <property type="entry name" value="Plant_2OG-oxidoreductases"/>
</dbReference>
<evidence type="ECO:0000256" key="9">
    <source>
        <dbReference type="RuleBase" id="RU003682"/>
    </source>
</evidence>
<accession>A0AAV7DZG3</accession>
<dbReference type="EMBL" id="JAINDJ010000007">
    <property type="protein sequence ID" value="KAG9441862.1"/>
    <property type="molecule type" value="Genomic_DNA"/>
</dbReference>
<evidence type="ECO:0000256" key="7">
    <source>
        <dbReference type="ARBA" id="ARBA00023242"/>
    </source>
</evidence>
<evidence type="ECO:0000313" key="13">
    <source>
        <dbReference type="Proteomes" id="UP000825729"/>
    </source>
</evidence>
<dbReference type="InterPro" id="IPR026992">
    <property type="entry name" value="DIOX_N"/>
</dbReference>
<evidence type="ECO:0000256" key="6">
    <source>
        <dbReference type="ARBA" id="ARBA00023004"/>
    </source>
</evidence>
<feature type="domain" description="Fe2OG dioxygenase" evidence="11">
    <location>
        <begin position="259"/>
        <end position="358"/>
    </location>
</feature>
<dbReference type="PANTHER" id="PTHR47991">
    <property type="entry name" value="OXOGLUTARATE/IRON-DEPENDENT DIOXYGENASE"/>
    <property type="match status" value="1"/>
</dbReference>
<keyword evidence="6 9" id="KW-0408">Iron</keyword>
<gene>
    <name evidence="12" type="ORF">H6P81_017716</name>
</gene>
<comment type="subcellular location">
    <subcellularLocation>
        <location evidence="2">Cytoplasm</location>
    </subcellularLocation>
    <subcellularLocation>
        <location evidence="1">Nucleus</location>
    </subcellularLocation>
</comment>
<proteinExistence type="inferred from homology"/>
<sequence>MAMATSMAMAAASTTTVTNIHETEENQRYKKGVRHLCESGITTLPTKYVLPFADRPNQGPHHHHHHHHRSRTQSSSPAGTNNKNNHNINLPLIDFADFTSTSTPTKRAHALHSLATACEEYGFFQVINHGISPEVVQGMMESSRCFFDLPFEERAKYMSNDMSAPVRYGTSWNQNKDGVFCWRDFLKLTHPTSTSTDRHHHHHHHSSQWPSTPTGFRETAGAYAKETRTLFVKLAEAVLESLGVADGSGESMLRELGEGSQMMVLNCYPSCPEPDLTLGMPPHTDYGFLTLLLQDAVPGLEIQSGGSWLPVQPRPGSFVVNVGDHLEIFSNGRYKSVLHRVRVNSTQSRISVASLHSLPHSSVIGPSPALVNERNPRRYGDTDFAAFLRYLTAGKDRTETFLDSIKLN</sequence>
<name>A0AAV7DZG3_ARIFI</name>
<feature type="region of interest" description="Disordered" evidence="10">
    <location>
        <begin position="1"/>
        <end position="28"/>
    </location>
</feature>
<evidence type="ECO:0000256" key="1">
    <source>
        <dbReference type="ARBA" id="ARBA00004123"/>
    </source>
</evidence>
<evidence type="ECO:0000256" key="4">
    <source>
        <dbReference type="ARBA" id="ARBA00022490"/>
    </source>
</evidence>
<dbReference type="AlphaFoldDB" id="A0AAV7DZG3"/>
<evidence type="ECO:0000256" key="5">
    <source>
        <dbReference type="ARBA" id="ARBA00022723"/>
    </source>
</evidence>
<dbReference type="InterPro" id="IPR005123">
    <property type="entry name" value="Oxoglu/Fe-dep_dioxygenase_dom"/>
</dbReference>
<reference evidence="12 13" key="1">
    <citation type="submission" date="2021-07" db="EMBL/GenBank/DDBJ databases">
        <title>The Aristolochia fimbriata genome: insights into angiosperm evolution, floral development and chemical biosynthesis.</title>
        <authorList>
            <person name="Jiao Y."/>
        </authorList>
    </citation>
    <scope>NUCLEOTIDE SEQUENCE [LARGE SCALE GENOMIC DNA]</scope>
    <source>
        <strain evidence="12">IBCAS-2021</strain>
        <tissue evidence="12">Leaf</tissue>
    </source>
</reference>
<feature type="compositionally biased region" description="Basic residues" evidence="10">
    <location>
        <begin position="60"/>
        <end position="71"/>
    </location>
</feature>
<dbReference type="GO" id="GO:0016491">
    <property type="term" value="F:oxidoreductase activity"/>
    <property type="evidence" value="ECO:0007669"/>
    <property type="project" value="UniProtKB-KW"/>
</dbReference>
<dbReference type="FunFam" id="2.60.120.330:FF:000015">
    <property type="entry name" value="Protein DMR6-LIKE OXYGENASE 1"/>
    <property type="match status" value="1"/>
</dbReference>
<protein>
    <recommendedName>
        <fullName evidence="11">Fe2OG dioxygenase domain-containing protein</fullName>
    </recommendedName>
</protein>
<organism evidence="12 13">
    <name type="scientific">Aristolochia fimbriata</name>
    <name type="common">White veined hardy Dutchman's pipe vine</name>
    <dbReference type="NCBI Taxonomy" id="158543"/>
    <lineage>
        <taxon>Eukaryota</taxon>
        <taxon>Viridiplantae</taxon>
        <taxon>Streptophyta</taxon>
        <taxon>Embryophyta</taxon>
        <taxon>Tracheophyta</taxon>
        <taxon>Spermatophyta</taxon>
        <taxon>Magnoliopsida</taxon>
        <taxon>Magnoliidae</taxon>
        <taxon>Piperales</taxon>
        <taxon>Aristolochiaceae</taxon>
        <taxon>Aristolochia</taxon>
    </lineage>
</organism>
<dbReference type="GO" id="GO:0005737">
    <property type="term" value="C:cytoplasm"/>
    <property type="evidence" value="ECO:0007669"/>
    <property type="project" value="UniProtKB-SubCell"/>
</dbReference>
<dbReference type="PRINTS" id="PR00682">
    <property type="entry name" value="IPNSYNTHASE"/>
</dbReference>
<dbReference type="Gene3D" id="2.60.120.330">
    <property type="entry name" value="B-lactam Antibiotic, Isopenicillin N Synthase, Chain"/>
    <property type="match status" value="1"/>
</dbReference>